<dbReference type="SFLD" id="SFLDS00003">
    <property type="entry name" value="Haloacid_Dehalogenase"/>
    <property type="match status" value="1"/>
</dbReference>
<sequence length="217" mass="24410">MANKITTILFDLDGTLLDTNELILQSFEQLLGKHYPGRYQRADILPFLGPTLAETFNGMDPAKTEMMIAEYRDWNMANHDQLVTEFDGVTETLTRLKDLGIRMAVVSTKRNDMVQKGLDLLQLSDLFETIVGLDDVQHPKPDPEPLLLAMKRLNVQKEEVLMVGDNFHDIQGGKNAGVLTAGVAWSLKGEEFLSTFNPDYMLKHITDLYEIIGVAVK</sequence>
<dbReference type="PANTHER" id="PTHR43434">
    <property type="entry name" value="PHOSPHOGLYCOLATE PHOSPHATASE"/>
    <property type="match status" value="1"/>
</dbReference>
<dbReference type="SUPFAM" id="SSF56784">
    <property type="entry name" value="HAD-like"/>
    <property type="match status" value="1"/>
</dbReference>
<comment type="caution">
    <text evidence="1">The sequence shown here is derived from an EMBL/GenBank/DDBJ whole genome shotgun (WGS) entry which is preliminary data.</text>
</comment>
<keyword evidence="2" id="KW-1185">Reference proteome</keyword>
<proteinExistence type="predicted"/>
<dbReference type="PRINTS" id="PR00413">
    <property type="entry name" value="HADHALOGNASE"/>
</dbReference>
<dbReference type="CDD" id="cd02616">
    <property type="entry name" value="HAD_PPase"/>
    <property type="match status" value="1"/>
</dbReference>
<dbReference type="EC" id="3.6.1.1" evidence="1"/>
<gene>
    <name evidence="1" type="primary">ppaX</name>
    <name evidence="1" type="ORF">QT716_13385</name>
</gene>
<protein>
    <submittedName>
        <fullName evidence="1">Pyrophosphatase PpaX</fullName>
        <ecNumber evidence="1">3.6.1.1</ecNumber>
    </submittedName>
</protein>
<dbReference type="InterPro" id="IPR023214">
    <property type="entry name" value="HAD_sf"/>
</dbReference>
<dbReference type="InterPro" id="IPR036412">
    <property type="entry name" value="HAD-like_sf"/>
</dbReference>
<dbReference type="Gene3D" id="1.10.150.240">
    <property type="entry name" value="Putative phosphatase, domain 2"/>
    <property type="match status" value="1"/>
</dbReference>
<organism evidence="1 2">
    <name type="scientific">Sporosarcina aquimarina</name>
    <dbReference type="NCBI Taxonomy" id="114975"/>
    <lineage>
        <taxon>Bacteria</taxon>
        <taxon>Bacillati</taxon>
        <taxon>Bacillota</taxon>
        <taxon>Bacilli</taxon>
        <taxon>Bacillales</taxon>
        <taxon>Caryophanaceae</taxon>
        <taxon>Sporosarcina</taxon>
    </lineage>
</organism>
<dbReference type="Pfam" id="PF13419">
    <property type="entry name" value="HAD_2"/>
    <property type="match status" value="1"/>
</dbReference>
<dbReference type="SFLD" id="SFLDG01135">
    <property type="entry name" value="C1.5.6:_HAD__Beta-PGM__Phospha"/>
    <property type="match status" value="1"/>
</dbReference>
<reference evidence="1 2" key="1">
    <citation type="submission" date="2023-06" db="EMBL/GenBank/DDBJ databases">
        <title>Sporosarcina sp. nov., isolated from Korean traditional fermented seafood 'Jeotgal'.</title>
        <authorList>
            <person name="Yang A.-I."/>
            <person name="Shin N.-R."/>
        </authorList>
    </citation>
    <scope>NUCLEOTIDE SEQUENCE [LARGE SCALE GENOMIC DNA]</scope>
    <source>
        <strain evidence="1 2">KCTC3840</strain>
    </source>
</reference>
<keyword evidence="1" id="KW-0378">Hydrolase</keyword>
<dbReference type="EMBL" id="JAUBDH010000009">
    <property type="protein sequence ID" value="MDW0111030.1"/>
    <property type="molecule type" value="Genomic_DNA"/>
</dbReference>
<evidence type="ECO:0000313" key="1">
    <source>
        <dbReference type="EMBL" id="MDW0111030.1"/>
    </source>
</evidence>
<dbReference type="InterPro" id="IPR023198">
    <property type="entry name" value="PGP-like_dom2"/>
</dbReference>
<dbReference type="InterPro" id="IPR041492">
    <property type="entry name" value="HAD_2"/>
</dbReference>
<dbReference type="GO" id="GO:0004427">
    <property type="term" value="F:inorganic diphosphate phosphatase activity"/>
    <property type="evidence" value="ECO:0007669"/>
    <property type="project" value="UniProtKB-EC"/>
</dbReference>
<dbReference type="InterPro" id="IPR006439">
    <property type="entry name" value="HAD-SF_hydro_IA"/>
</dbReference>
<dbReference type="PANTHER" id="PTHR43434:SF26">
    <property type="entry name" value="PYROPHOSPHATASE PPAX"/>
    <property type="match status" value="1"/>
</dbReference>
<evidence type="ECO:0000313" key="2">
    <source>
        <dbReference type="Proteomes" id="UP001280629"/>
    </source>
</evidence>
<dbReference type="InterPro" id="IPR050155">
    <property type="entry name" value="HAD-like_hydrolase_sf"/>
</dbReference>
<dbReference type="NCBIfam" id="NF009804">
    <property type="entry name" value="PRK13288.1"/>
    <property type="match status" value="1"/>
</dbReference>
<dbReference type="RefSeq" id="WP_317936616.1">
    <property type="nucleotide sequence ID" value="NZ_JAUBDH010000009.1"/>
</dbReference>
<accession>A0ABU4G227</accession>
<dbReference type="NCBIfam" id="TIGR01549">
    <property type="entry name" value="HAD-SF-IA-v1"/>
    <property type="match status" value="1"/>
</dbReference>
<dbReference type="SFLD" id="SFLDG01129">
    <property type="entry name" value="C1.5:_HAD__Beta-PGM__Phosphata"/>
    <property type="match status" value="1"/>
</dbReference>
<dbReference type="NCBIfam" id="TIGR01509">
    <property type="entry name" value="HAD-SF-IA-v3"/>
    <property type="match status" value="1"/>
</dbReference>
<name>A0ABU4G227_9BACL</name>
<dbReference type="Gene3D" id="3.40.50.1000">
    <property type="entry name" value="HAD superfamily/HAD-like"/>
    <property type="match status" value="1"/>
</dbReference>
<dbReference type="Proteomes" id="UP001280629">
    <property type="component" value="Unassembled WGS sequence"/>
</dbReference>